<organism evidence="1">
    <name type="scientific">marine sediment metagenome</name>
    <dbReference type="NCBI Taxonomy" id="412755"/>
    <lineage>
        <taxon>unclassified sequences</taxon>
        <taxon>metagenomes</taxon>
        <taxon>ecological metagenomes</taxon>
    </lineage>
</organism>
<dbReference type="AlphaFoldDB" id="A0A0F9ETA3"/>
<protein>
    <submittedName>
        <fullName evidence="1">Uncharacterized protein</fullName>
    </submittedName>
</protein>
<dbReference type="EMBL" id="LAZR01033412">
    <property type="protein sequence ID" value="KKL48165.1"/>
    <property type="molecule type" value="Genomic_DNA"/>
</dbReference>
<accession>A0A0F9ETA3</accession>
<comment type="caution">
    <text evidence="1">The sequence shown here is derived from an EMBL/GenBank/DDBJ whole genome shotgun (WGS) entry which is preliminary data.</text>
</comment>
<reference evidence="1" key="1">
    <citation type="journal article" date="2015" name="Nature">
        <title>Complex archaea that bridge the gap between prokaryotes and eukaryotes.</title>
        <authorList>
            <person name="Spang A."/>
            <person name="Saw J.H."/>
            <person name="Jorgensen S.L."/>
            <person name="Zaremba-Niedzwiedzka K."/>
            <person name="Martijn J."/>
            <person name="Lind A.E."/>
            <person name="van Eijk R."/>
            <person name="Schleper C."/>
            <person name="Guy L."/>
            <person name="Ettema T.J."/>
        </authorList>
    </citation>
    <scope>NUCLEOTIDE SEQUENCE</scope>
</reference>
<gene>
    <name evidence="1" type="ORF">LCGC14_2328270</name>
</gene>
<proteinExistence type="predicted"/>
<name>A0A0F9ETA3_9ZZZZ</name>
<evidence type="ECO:0000313" key="1">
    <source>
        <dbReference type="EMBL" id="KKL48165.1"/>
    </source>
</evidence>
<sequence>MKRYRLQLHAHTAGEWVLHEEVADLETEIAGLRQEFACQSRMQLEMARLRADLAAAKRALPVEAAWADVQTRLRVIPDDFVPIAAYTDEQEIVVLGDPLGEVHDCDVLGCGSLGHVVARIPYPS</sequence>
<dbReference type="Gene3D" id="1.20.58.130">
    <property type="match status" value="1"/>
</dbReference>